<dbReference type="PROSITE" id="PS50110">
    <property type="entry name" value="RESPONSE_REGULATORY"/>
    <property type="match status" value="1"/>
</dbReference>
<keyword evidence="7" id="KW-1185">Reference proteome</keyword>
<dbReference type="GO" id="GO:0005524">
    <property type="term" value="F:ATP binding"/>
    <property type="evidence" value="ECO:0007669"/>
    <property type="project" value="InterPro"/>
</dbReference>
<dbReference type="Gene3D" id="3.40.50.2300">
    <property type="match status" value="1"/>
</dbReference>
<dbReference type="InterPro" id="IPR050595">
    <property type="entry name" value="Bact_response_regulator"/>
</dbReference>
<dbReference type="PANTHER" id="PTHR44591">
    <property type="entry name" value="STRESS RESPONSE REGULATOR PROTEIN 1"/>
    <property type="match status" value="1"/>
</dbReference>
<dbReference type="GO" id="GO:0000160">
    <property type="term" value="P:phosphorelay signal transduction system"/>
    <property type="evidence" value="ECO:0007669"/>
    <property type="project" value="InterPro"/>
</dbReference>
<keyword evidence="1 2" id="KW-0597">Phosphoprotein</keyword>
<dbReference type="Gene3D" id="3.40.50.300">
    <property type="entry name" value="P-loop containing nucleotide triphosphate hydrolases"/>
    <property type="match status" value="1"/>
</dbReference>
<evidence type="ECO:0000313" key="6">
    <source>
        <dbReference type="EMBL" id="NDV61324.1"/>
    </source>
</evidence>
<gene>
    <name evidence="6" type="ORF">G0Q06_02535</name>
</gene>
<evidence type="ECO:0000313" key="7">
    <source>
        <dbReference type="Proteomes" id="UP000478417"/>
    </source>
</evidence>
<reference evidence="6 7" key="1">
    <citation type="submission" date="2020-02" db="EMBL/GenBank/DDBJ databases">
        <title>Albibacoteraceae fam. nov., the first described family within the subdivision 4 Verrucomicrobia.</title>
        <authorList>
            <person name="Xi F."/>
        </authorList>
    </citation>
    <scope>NUCLEOTIDE SEQUENCE [LARGE SCALE GENOMIC DNA]</scope>
    <source>
        <strain evidence="6 7">CK1056</strain>
    </source>
</reference>
<feature type="modified residue" description="4-aspartylphosphate" evidence="2">
    <location>
        <position position="53"/>
    </location>
</feature>
<evidence type="ECO:0000256" key="2">
    <source>
        <dbReference type="PROSITE-ProRule" id="PRU00169"/>
    </source>
</evidence>
<name>A0A6B2LZF5_9BACT</name>
<comment type="caution">
    <text evidence="6">The sequence shown here is derived from an EMBL/GenBank/DDBJ whole genome shotgun (WGS) entry which is preliminary data.</text>
</comment>
<dbReference type="Pfam" id="PF00072">
    <property type="entry name" value="Response_reg"/>
    <property type="match status" value="1"/>
</dbReference>
<proteinExistence type="predicted"/>
<dbReference type="InterPro" id="IPR011006">
    <property type="entry name" value="CheY-like_superfamily"/>
</dbReference>
<feature type="domain" description="Sigma-54 factor interaction" evidence="4">
    <location>
        <begin position="148"/>
        <end position="347"/>
    </location>
</feature>
<evidence type="ECO:0000259" key="4">
    <source>
        <dbReference type="PROSITE" id="PS50045"/>
    </source>
</evidence>
<dbReference type="PROSITE" id="PS50045">
    <property type="entry name" value="SIGMA54_INTERACT_4"/>
    <property type="match status" value="1"/>
</dbReference>
<evidence type="ECO:0000256" key="1">
    <source>
        <dbReference type="ARBA" id="ARBA00022553"/>
    </source>
</evidence>
<accession>A0A6B2LZF5</accession>
<sequence>MNKCVLIVDDDHEFSSLLRGIFEQAGYTVHTADTADHGFELLQKEPIELIVTDERLPTEMSGSDLIHKLRELDRKVPVIMVSGYLNDGAIRDLIADGVDGVFIKPLNIFSLLKKASQILESQNKRSGSDVDNSSESEAAAGGRSIGHIQGHSEKGKQFLSRAIAASAFKRNLLLIGPQGTLFEEISRDIVNISSSGERCIAFKPGEVTKESLEKPFGGDNADQPITMVILDAEQLSAEEGTLLMDLVDARGGASSSLRMIFCLSRSVEELYDAEKIDDEMYLFLGTNELVVPAIKDMPEDLLAIAKQEISERSEEAPFDAKLRSFLLDYAWPDNMLELRATIVKAISLSQPRPPQLKHFAAALNSDKGTDRLNDSRSSLERFLVQESKKYQTALNIIGDA</sequence>
<feature type="domain" description="Response regulatory" evidence="5">
    <location>
        <begin position="4"/>
        <end position="119"/>
    </location>
</feature>
<evidence type="ECO:0000256" key="3">
    <source>
        <dbReference type="SAM" id="MobiDB-lite"/>
    </source>
</evidence>
<dbReference type="Proteomes" id="UP000478417">
    <property type="component" value="Unassembled WGS sequence"/>
</dbReference>
<dbReference type="AlphaFoldDB" id="A0A6B2LZF5"/>
<dbReference type="PANTHER" id="PTHR44591:SF21">
    <property type="entry name" value="TWO-COMPONENT RESPONSE REGULATOR"/>
    <property type="match status" value="1"/>
</dbReference>
<dbReference type="SUPFAM" id="SSF52540">
    <property type="entry name" value="P-loop containing nucleoside triphosphate hydrolases"/>
    <property type="match status" value="1"/>
</dbReference>
<organism evidence="6 7">
    <name type="scientific">Oceanipulchritudo coccoides</name>
    <dbReference type="NCBI Taxonomy" id="2706888"/>
    <lineage>
        <taxon>Bacteria</taxon>
        <taxon>Pseudomonadati</taxon>
        <taxon>Verrucomicrobiota</taxon>
        <taxon>Opitutia</taxon>
        <taxon>Puniceicoccales</taxon>
        <taxon>Oceanipulchritudinaceae</taxon>
        <taxon>Oceanipulchritudo</taxon>
    </lineage>
</organism>
<dbReference type="RefSeq" id="WP_163962156.1">
    <property type="nucleotide sequence ID" value="NZ_JAAGNX010000001.1"/>
</dbReference>
<dbReference type="InterPro" id="IPR001789">
    <property type="entry name" value="Sig_transdc_resp-reg_receiver"/>
</dbReference>
<feature type="compositionally biased region" description="Low complexity" evidence="3">
    <location>
        <begin position="133"/>
        <end position="142"/>
    </location>
</feature>
<dbReference type="Pfam" id="PF14532">
    <property type="entry name" value="Sigma54_activ_2"/>
    <property type="match status" value="1"/>
</dbReference>
<dbReference type="InterPro" id="IPR002078">
    <property type="entry name" value="Sigma_54_int"/>
</dbReference>
<feature type="region of interest" description="Disordered" evidence="3">
    <location>
        <begin position="122"/>
        <end position="149"/>
    </location>
</feature>
<dbReference type="EMBL" id="JAAGNX010000001">
    <property type="protein sequence ID" value="NDV61324.1"/>
    <property type="molecule type" value="Genomic_DNA"/>
</dbReference>
<protein>
    <submittedName>
        <fullName evidence="6">Response regulator</fullName>
    </submittedName>
</protein>
<dbReference type="GO" id="GO:0006355">
    <property type="term" value="P:regulation of DNA-templated transcription"/>
    <property type="evidence" value="ECO:0007669"/>
    <property type="project" value="InterPro"/>
</dbReference>
<dbReference type="SUPFAM" id="SSF52172">
    <property type="entry name" value="CheY-like"/>
    <property type="match status" value="1"/>
</dbReference>
<dbReference type="CDD" id="cd00156">
    <property type="entry name" value="REC"/>
    <property type="match status" value="1"/>
</dbReference>
<dbReference type="SMART" id="SM00448">
    <property type="entry name" value="REC"/>
    <property type="match status" value="1"/>
</dbReference>
<dbReference type="InterPro" id="IPR027417">
    <property type="entry name" value="P-loop_NTPase"/>
</dbReference>
<evidence type="ECO:0000259" key="5">
    <source>
        <dbReference type="PROSITE" id="PS50110"/>
    </source>
</evidence>